<dbReference type="Gene3D" id="1.20.1290.10">
    <property type="entry name" value="AhpD-like"/>
    <property type="match status" value="1"/>
</dbReference>
<dbReference type="OrthoDB" id="9154867at2"/>
<accession>A0A2K2FD82</accession>
<dbReference type="InterPro" id="IPR003779">
    <property type="entry name" value="CMD-like"/>
</dbReference>
<name>A0A2K2FD82_9CLOT</name>
<organism evidence="2 3">
    <name type="scientific">Clostridium thermosuccinogenes</name>
    <dbReference type="NCBI Taxonomy" id="84032"/>
    <lineage>
        <taxon>Bacteria</taxon>
        <taxon>Bacillati</taxon>
        <taxon>Bacillota</taxon>
        <taxon>Clostridia</taxon>
        <taxon>Eubacteriales</taxon>
        <taxon>Clostridiaceae</taxon>
        <taxon>Clostridium</taxon>
    </lineage>
</organism>
<dbReference type="KEGG" id="cthd:CDO33_12270"/>
<comment type="caution">
    <text evidence="2">The sequence shown here is derived from an EMBL/GenBank/DDBJ whole genome shotgun (WGS) entry which is preliminary data.</text>
</comment>
<dbReference type="InterPro" id="IPR029032">
    <property type="entry name" value="AhpD-like"/>
</dbReference>
<evidence type="ECO:0000259" key="1">
    <source>
        <dbReference type="Pfam" id="PF02627"/>
    </source>
</evidence>
<dbReference type="EMBL" id="NIOJ01000045">
    <property type="protein sequence ID" value="PNT96742.1"/>
    <property type="molecule type" value="Genomic_DNA"/>
</dbReference>
<reference evidence="2 3" key="1">
    <citation type="submission" date="2017-06" db="EMBL/GenBank/DDBJ databases">
        <title>Investigating the central metabolism of Clostridium thermosuccinogenes.</title>
        <authorList>
            <person name="Koendjbiharie J.G."/>
            <person name="van Kranenburg R."/>
        </authorList>
    </citation>
    <scope>NUCLEOTIDE SEQUENCE [LARGE SCALE GENOMIC DNA]</scope>
    <source>
        <strain evidence="2 3">DSM 5806</strain>
    </source>
</reference>
<dbReference type="Proteomes" id="UP000236151">
    <property type="component" value="Unassembled WGS sequence"/>
</dbReference>
<dbReference type="GO" id="GO:0051920">
    <property type="term" value="F:peroxiredoxin activity"/>
    <property type="evidence" value="ECO:0007669"/>
    <property type="project" value="InterPro"/>
</dbReference>
<protein>
    <submittedName>
        <fullName evidence="2">Carboxymuconolactone decarboxylase</fullName>
    </submittedName>
</protein>
<feature type="domain" description="Carboxymuconolactone decarboxylase-like" evidence="1">
    <location>
        <begin position="5"/>
        <end position="80"/>
    </location>
</feature>
<dbReference type="Pfam" id="PF02627">
    <property type="entry name" value="CMD"/>
    <property type="match status" value="1"/>
</dbReference>
<evidence type="ECO:0000313" key="2">
    <source>
        <dbReference type="EMBL" id="PNT96742.1"/>
    </source>
</evidence>
<keyword evidence="3" id="KW-1185">Reference proteome</keyword>
<gene>
    <name evidence="2" type="ORF">CDQ84_14720</name>
</gene>
<dbReference type="AlphaFoldDB" id="A0A2K2FD82"/>
<sequence length="92" mass="9937">MKEAPEHSKTWMEAVQKLDRASSLDEKTMEIAYIAVLAAVGLESGIPFHVKRAKELGASREDIKSAILLGLPAVGNKVIKSLSIALSSFDEV</sequence>
<dbReference type="SUPFAM" id="SSF69118">
    <property type="entry name" value="AhpD-like"/>
    <property type="match status" value="1"/>
</dbReference>
<proteinExistence type="predicted"/>
<evidence type="ECO:0000313" key="3">
    <source>
        <dbReference type="Proteomes" id="UP000236151"/>
    </source>
</evidence>